<organism evidence="1 2">
    <name type="scientific">Flavobacterium aureirubrum</name>
    <dbReference type="NCBI Taxonomy" id="3133147"/>
    <lineage>
        <taxon>Bacteria</taxon>
        <taxon>Pseudomonadati</taxon>
        <taxon>Bacteroidota</taxon>
        <taxon>Flavobacteriia</taxon>
        <taxon>Flavobacteriales</taxon>
        <taxon>Flavobacteriaceae</taxon>
        <taxon>Flavobacterium</taxon>
    </lineage>
</organism>
<dbReference type="RefSeq" id="WP_342696983.1">
    <property type="nucleotide sequence ID" value="NZ_JBCGDO010000027.1"/>
</dbReference>
<evidence type="ECO:0000313" key="1">
    <source>
        <dbReference type="EMBL" id="MEM0543807.1"/>
    </source>
</evidence>
<dbReference type="EMBL" id="JBCGDO010000027">
    <property type="protein sequence ID" value="MEM0543807.1"/>
    <property type="molecule type" value="Genomic_DNA"/>
</dbReference>
<dbReference type="Proteomes" id="UP001460072">
    <property type="component" value="Unassembled WGS sequence"/>
</dbReference>
<name>A0ABU9N7Z2_9FLAO</name>
<proteinExistence type="predicted"/>
<reference evidence="1 2" key="1">
    <citation type="submission" date="2024-03" db="EMBL/GenBank/DDBJ databases">
        <title>Two novel species of the genus Flavobacterium exhibiting potentially degradation of complex polysaccharides.</title>
        <authorList>
            <person name="Lian X."/>
        </authorList>
    </citation>
    <scope>NUCLEOTIDE SEQUENCE [LARGE SCALE GENOMIC DNA]</scope>
    <source>
        <strain evidence="2">j3</strain>
    </source>
</reference>
<gene>
    <name evidence="1" type="ORF">WFZ85_14390</name>
</gene>
<sequence>MDNSLVIDEIEYWNGILAESDNPKLLEMAFFKIYIKFEKFTSDLFIYYCTGQNSSFDFCPERKLPFVDDNHLNGVIGTKNKAYINYYENIIELSEHIFVVNPFEIITRDVNYFNEFNNMKILRNYIAHESLSSRKKYVQSLLGNRDFIEPYEFLRKIRRNTGKSNLTTYNEIIINSTNYLIARPA</sequence>
<protein>
    <submittedName>
        <fullName evidence="1">Uncharacterized protein</fullName>
    </submittedName>
</protein>
<comment type="caution">
    <text evidence="1">The sequence shown here is derived from an EMBL/GenBank/DDBJ whole genome shotgun (WGS) entry which is preliminary data.</text>
</comment>
<keyword evidence="2" id="KW-1185">Reference proteome</keyword>
<evidence type="ECO:0000313" key="2">
    <source>
        <dbReference type="Proteomes" id="UP001460072"/>
    </source>
</evidence>
<accession>A0ABU9N7Z2</accession>